<evidence type="ECO:0000256" key="2">
    <source>
        <dbReference type="SAM" id="Phobius"/>
    </source>
</evidence>
<feature type="chain" id="PRO_5042088586" description="Transmembrane protein 52" evidence="3">
    <location>
        <begin position="21"/>
        <end position="215"/>
    </location>
</feature>
<evidence type="ECO:0008006" key="6">
    <source>
        <dbReference type="Google" id="ProtNLM"/>
    </source>
</evidence>
<dbReference type="PANTHER" id="PTHR33955">
    <property type="entry name" value="TRANSMEMBRANE PROTEIN 52"/>
    <property type="match status" value="1"/>
</dbReference>
<name>A0AAD7RME6_9TELE</name>
<proteinExistence type="predicted"/>
<gene>
    <name evidence="4" type="ORF">AAFF_G00165700</name>
</gene>
<dbReference type="PANTHER" id="PTHR33955:SF2">
    <property type="entry name" value="TRANSMEMBRANE PROTEIN 52"/>
    <property type="match status" value="1"/>
</dbReference>
<keyword evidence="2" id="KW-0812">Transmembrane</keyword>
<dbReference type="AlphaFoldDB" id="A0AAD7RME6"/>
<dbReference type="Pfam" id="PF14979">
    <property type="entry name" value="TMEM52"/>
    <property type="match status" value="1"/>
</dbReference>
<keyword evidence="5" id="KW-1185">Reference proteome</keyword>
<dbReference type="Proteomes" id="UP001221898">
    <property type="component" value="Unassembled WGS sequence"/>
</dbReference>
<comment type="caution">
    <text evidence="4">The sequence shown here is derived from an EMBL/GenBank/DDBJ whole genome shotgun (WGS) entry which is preliminary data.</text>
</comment>
<keyword evidence="2" id="KW-0472">Membrane</keyword>
<sequence length="215" mass="23463">MRSMDVLIPFLVLLVSFTVADPCTKDCRGADPSRLWLIVIFIFVMFVFGCIAGCLKVCCRKNKAPVPTFEGHPFEVTVISTVMDNQSAIHSISTISSPQSGHPPQPFTAMASRSYSPPPYNLYAQESPPQYDEALAMPADAGDPRAGIGGNVEDGGERRQTRVSGEGLTEFTQEPLQWEALRDSQDNAAMGEEAPPAYEPHTNVAEEELSEIDLN</sequence>
<feature type="region of interest" description="Disordered" evidence="1">
    <location>
        <begin position="135"/>
        <end position="215"/>
    </location>
</feature>
<accession>A0AAD7RME6</accession>
<dbReference type="EMBL" id="JAINUG010000221">
    <property type="protein sequence ID" value="KAJ8386869.1"/>
    <property type="molecule type" value="Genomic_DNA"/>
</dbReference>
<feature type="signal peptide" evidence="3">
    <location>
        <begin position="1"/>
        <end position="20"/>
    </location>
</feature>
<protein>
    <recommendedName>
        <fullName evidence="6">Transmembrane protein 52</fullName>
    </recommendedName>
</protein>
<evidence type="ECO:0000313" key="4">
    <source>
        <dbReference type="EMBL" id="KAJ8386869.1"/>
    </source>
</evidence>
<organism evidence="4 5">
    <name type="scientific">Aldrovandia affinis</name>
    <dbReference type="NCBI Taxonomy" id="143900"/>
    <lineage>
        <taxon>Eukaryota</taxon>
        <taxon>Metazoa</taxon>
        <taxon>Chordata</taxon>
        <taxon>Craniata</taxon>
        <taxon>Vertebrata</taxon>
        <taxon>Euteleostomi</taxon>
        <taxon>Actinopterygii</taxon>
        <taxon>Neopterygii</taxon>
        <taxon>Teleostei</taxon>
        <taxon>Notacanthiformes</taxon>
        <taxon>Halosauridae</taxon>
        <taxon>Aldrovandia</taxon>
    </lineage>
</organism>
<evidence type="ECO:0000313" key="5">
    <source>
        <dbReference type="Proteomes" id="UP001221898"/>
    </source>
</evidence>
<feature type="transmembrane region" description="Helical" evidence="2">
    <location>
        <begin position="36"/>
        <end position="55"/>
    </location>
</feature>
<evidence type="ECO:0000256" key="1">
    <source>
        <dbReference type="SAM" id="MobiDB-lite"/>
    </source>
</evidence>
<keyword evidence="3" id="KW-0732">Signal</keyword>
<keyword evidence="2" id="KW-1133">Transmembrane helix</keyword>
<dbReference type="InterPro" id="IPR038942">
    <property type="entry name" value="TMEM52"/>
</dbReference>
<feature type="compositionally biased region" description="Acidic residues" evidence="1">
    <location>
        <begin position="205"/>
        <end position="215"/>
    </location>
</feature>
<evidence type="ECO:0000256" key="3">
    <source>
        <dbReference type="SAM" id="SignalP"/>
    </source>
</evidence>
<reference evidence="4" key="1">
    <citation type="journal article" date="2023" name="Science">
        <title>Genome structures resolve the early diversification of teleost fishes.</title>
        <authorList>
            <person name="Parey E."/>
            <person name="Louis A."/>
            <person name="Montfort J."/>
            <person name="Bouchez O."/>
            <person name="Roques C."/>
            <person name="Iampietro C."/>
            <person name="Lluch J."/>
            <person name="Castinel A."/>
            <person name="Donnadieu C."/>
            <person name="Desvignes T."/>
            <person name="Floi Bucao C."/>
            <person name="Jouanno E."/>
            <person name="Wen M."/>
            <person name="Mejri S."/>
            <person name="Dirks R."/>
            <person name="Jansen H."/>
            <person name="Henkel C."/>
            <person name="Chen W.J."/>
            <person name="Zahm M."/>
            <person name="Cabau C."/>
            <person name="Klopp C."/>
            <person name="Thompson A.W."/>
            <person name="Robinson-Rechavi M."/>
            <person name="Braasch I."/>
            <person name="Lecointre G."/>
            <person name="Bobe J."/>
            <person name="Postlethwait J.H."/>
            <person name="Berthelot C."/>
            <person name="Roest Crollius H."/>
            <person name="Guiguen Y."/>
        </authorList>
    </citation>
    <scope>NUCLEOTIDE SEQUENCE</scope>
    <source>
        <strain evidence="4">NC1722</strain>
    </source>
</reference>